<feature type="transmembrane region" description="Helical" evidence="1">
    <location>
        <begin position="89"/>
        <end position="109"/>
    </location>
</feature>
<evidence type="ECO:0000256" key="2">
    <source>
        <dbReference type="SAM" id="SignalP"/>
    </source>
</evidence>
<dbReference type="AlphaFoldDB" id="A0AB39XW95"/>
<reference evidence="3" key="1">
    <citation type="submission" date="2024-08" db="EMBL/GenBank/DDBJ databases">
        <authorList>
            <person name="Yu S.T."/>
        </authorList>
    </citation>
    <scope>NUCLEOTIDE SEQUENCE</scope>
    <source>
        <strain evidence="3">R33</strain>
    </source>
</reference>
<proteinExistence type="predicted"/>
<keyword evidence="2" id="KW-0732">Signal</keyword>
<dbReference type="EMBL" id="CP165727">
    <property type="protein sequence ID" value="XDV61511.1"/>
    <property type="molecule type" value="Genomic_DNA"/>
</dbReference>
<organism evidence="3">
    <name type="scientific">Streptomyces sp. R33</name>
    <dbReference type="NCBI Taxonomy" id="3238629"/>
    <lineage>
        <taxon>Bacteria</taxon>
        <taxon>Bacillati</taxon>
        <taxon>Actinomycetota</taxon>
        <taxon>Actinomycetes</taxon>
        <taxon>Kitasatosporales</taxon>
        <taxon>Streptomycetaceae</taxon>
        <taxon>Streptomyces</taxon>
    </lineage>
</organism>
<gene>
    <name evidence="3" type="ORF">AB5J51_00120</name>
</gene>
<keyword evidence="1" id="KW-0472">Membrane</keyword>
<evidence type="ECO:0000256" key="1">
    <source>
        <dbReference type="SAM" id="Phobius"/>
    </source>
</evidence>
<dbReference type="RefSeq" id="WP_369776285.1">
    <property type="nucleotide sequence ID" value="NZ_CP165727.1"/>
</dbReference>
<feature type="chain" id="PRO_5044325302" evidence="2">
    <location>
        <begin position="27"/>
        <end position="114"/>
    </location>
</feature>
<name>A0AB39XW95_9ACTN</name>
<accession>A0AB39XW95</accession>
<keyword evidence="1" id="KW-0812">Transmembrane</keyword>
<sequence>MNAHLRLLLSGALALLLLTCTVAAWAAPHASPSGTTSPSVAGAAVSSEPCDLVIGPAHDYCTRGPGTAATVAGPFAAATVVPTGMDGRIGLMLFATAAIGGALGLVLAFERRSR</sequence>
<evidence type="ECO:0000313" key="3">
    <source>
        <dbReference type="EMBL" id="XDV61511.1"/>
    </source>
</evidence>
<protein>
    <submittedName>
        <fullName evidence="3">Uncharacterized protein</fullName>
    </submittedName>
</protein>
<keyword evidence="1" id="KW-1133">Transmembrane helix</keyword>
<feature type="signal peptide" evidence="2">
    <location>
        <begin position="1"/>
        <end position="26"/>
    </location>
</feature>